<accession>A0ACC0VHD9</accession>
<protein>
    <submittedName>
        <fullName evidence="1">Uncharacterized protein</fullName>
    </submittedName>
</protein>
<comment type="caution">
    <text evidence="1">The sequence shown here is derived from an EMBL/GenBank/DDBJ whole genome shotgun (WGS) entry which is preliminary data.</text>
</comment>
<proteinExistence type="predicted"/>
<name>A0ACC0VHD9_9STRA</name>
<keyword evidence="2" id="KW-1185">Reference proteome</keyword>
<gene>
    <name evidence="1" type="ORF">PsorP6_013495</name>
</gene>
<dbReference type="Proteomes" id="UP001163321">
    <property type="component" value="Chromosome 9"/>
</dbReference>
<reference evidence="1 2" key="1">
    <citation type="journal article" date="2022" name="bioRxiv">
        <title>The genome of the oomycete Peronosclerospora sorghi, a cosmopolitan pathogen of maize and sorghum, is inflated with dispersed pseudogenes.</title>
        <authorList>
            <person name="Fletcher K."/>
            <person name="Martin F."/>
            <person name="Isakeit T."/>
            <person name="Cavanaugh K."/>
            <person name="Magill C."/>
            <person name="Michelmore R."/>
        </authorList>
    </citation>
    <scope>NUCLEOTIDE SEQUENCE [LARGE SCALE GENOMIC DNA]</scope>
    <source>
        <strain evidence="1">P6</strain>
    </source>
</reference>
<organism evidence="1 2">
    <name type="scientific">Peronosclerospora sorghi</name>
    <dbReference type="NCBI Taxonomy" id="230839"/>
    <lineage>
        <taxon>Eukaryota</taxon>
        <taxon>Sar</taxon>
        <taxon>Stramenopiles</taxon>
        <taxon>Oomycota</taxon>
        <taxon>Peronosporomycetes</taxon>
        <taxon>Peronosporales</taxon>
        <taxon>Peronosporaceae</taxon>
        <taxon>Peronosclerospora</taxon>
    </lineage>
</organism>
<sequence>MSLAGSSASTRPRVYVGAQDDVGSTSSRASARPRVFLRRDDDSSSVGSYKSARPRAFVRKEEDGGSTDSYASAARPRVYVGDDGTTGSVSSHTSIRPKAFLRGDDDTGSVSSRASARPKAFIRADDDAGSVSSHVSARPKAYIRRDGDSSSMSSNQGLNRSRIDSGHSSVRPHVGIAGGGGLTAAMLQQHRATTGTGIGGLDLGASRARYDLDETRSMTGMSARIRRPLGSIGRAPLAQSLSASVGPRIRVPVSEIPPDAPSHGLDDVKKSLETQFAARNAAMDKKVADLRTDFAGITTQLASLNSQVAELRDAVLVPGTAPLGVGSGPAAMARLEEHNADLLSRQASLDREVAELNHRVKFLSSATTKISTLEDSMEAFLATRQNQEQPVDHLADQVQLMQRRMDSCVDMAAVENLLSVRLSRELREMEDRMSANLSRMEQRVQDLEQQSCLQRQDSLMTLRNDLSDDIQRLQSSMLRKSDLLPMHNAQMQRMEEVAQLSSALDRHERKLQDSKAASASLRDELVDTRNELTKTLQNQQRSAAVMMEETLEQIATRSKEKAIKVDDQLSELAQKQKILEETVEMLQQKMALVKVEASRRISLDRKEEDEKLRQCLARSIAEMEALATAKVEVERRHVLEQQHFHSRLDDLRVSLSETEKQKELQRLELLQRLQEESELMGVAQGQNSLLEKLLACGRTEKSEYVRRSKKKMAKVRGQIRSLESAKATEMRRLTSQLQAKQNQVKLLTQTLGRVETATAKMLALSKREAQSVRRAKATKEHELYIAQLKLKEMERVAQKGDRIKAQAVLTAATTMERNELERLLLESLREKEELKQELEEMTEALNATKESQKIIMEETIPKLSSDYVKKVGELKLLIADREQTTQHLRDLVETSDLSALVDELTALKNEGDHLLTLIQHAQSEHERIAQETETSVRLEYATELIALKSKFGERVLDLGDANFELEATKTSITESEKELKSAEVLYQRDVSALTHKIEDARGKIDECTAQIVKLVEVKACLEEEISQIEANLNSLSTEKEELATNKNQMLLEIETLRAKLAEVSSSLEEKQVMVMEARKSDEANRERLVGLAMSQEELQIRFVSQIDSLTLKLHQERESSRTREQDLDERIARLTNDVDALKSDSSKESNAACAQLMSQMSDLVTALQASQRRENHLKSRLEHILEALVQHTNASNANVLTTDADDNAIAHNLISLYATHHGSAHELDRLQLEYELTAKEAAVDSATAQELANWVKCHQLQINSLESVVEQLREQLKEQYHKDAIMAKRSNELESKMAAVHKETQQLEREFQAFLETDQVKRDIGTSPPKSQRSAVDGTAMALALHKAQADYFSESSETGLDDMEGEQPDVELESVT</sequence>
<evidence type="ECO:0000313" key="1">
    <source>
        <dbReference type="EMBL" id="KAI9905859.1"/>
    </source>
</evidence>
<dbReference type="EMBL" id="CM047588">
    <property type="protein sequence ID" value="KAI9905859.1"/>
    <property type="molecule type" value="Genomic_DNA"/>
</dbReference>
<evidence type="ECO:0000313" key="2">
    <source>
        <dbReference type="Proteomes" id="UP001163321"/>
    </source>
</evidence>